<dbReference type="SUPFAM" id="SSF57716">
    <property type="entry name" value="Glucocorticoid receptor-like (DNA-binding domain)"/>
    <property type="match status" value="1"/>
</dbReference>
<sequence length="99" mass="11973">MKKLFIKDKILRNILEQSNKKYFILKSIMKNVNLFILIRQKAFLKLKKCSQKFSKVSIVNRCVNSFNKKRFNKFTLFSRFLYLKLIRNGKINGFQKSSW</sequence>
<reference evidence="1" key="1">
    <citation type="journal article" date="2018" name="Mitochondrial DNA A DNA Mapp Seq Anal">
        <title>Comparative analysis of the mitochondrial genomes of six newly sequenced diatoms reveals group II introns in the barcoding region of cox1.</title>
        <authorList>
            <person name="Pogoda C.S."/>
            <person name="Keepers K.G."/>
            <person name="Hamsher S.E."/>
            <person name="Stepanek J.G."/>
            <person name="Kane N.C."/>
            <person name="Kociolek J.P."/>
        </authorList>
    </citation>
    <scope>NUCLEOTIDE SEQUENCE</scope>
</reference>
<organism evidence="1">
    <name type="scientific">Entomoneis sp</name>
    <dbReference type="NCBI Taxonomy" id="186043"/>
    <lineage>
        <taxon>Eukaryota</taxon>
        <taxon>Sar</taxon>
        <taxon>Stramenopiles</taxon>
        <taxon>Ochrophyta</taxon>
        <taxon>Bacillariophyta</taxon>
        <taxon>Bacillariophyceae</taxon>
        <taxon>Bacillariophycidae</taxon>
        <taxon>Entomoneidaceae</taxon>
        <taxon>Entomoneis</taxon>
    </lineage>
</organism>
<keyword evidence="1" id="KW-0689">Ribosomal protein</keyword>
<geneLocation type="mitochondrion" evidence="1"/>
<keyword evidence="1" id="KW-0496">Mitochondrion</keyword>
<protein>
    <submittedName>
        <fullName evidence="1">Ribosomal protein S14</fullName>
    </submittedName>
</protein>
<evidence type="ECO:0000313" key="1">
    <source>
        <dbReference type="EMBL" id="AVR57495.1"/>
    </source>
</evidence>
<dbReference type="AlphaFoldDB" id="A0A3G1PWC1"/>
<dbReference type="EMBL" id="MF997419">
    <property type="protein sequence ID" value="AVR57495.1"/>
    <property type="molecule type" value="Genomic_DNA"/>
</dbReference>
<keyword evidence="1" id="KW-0687">Ribonucleoprotein</keyword>
<name>A0A3G1PWC1_9STRA</name>
<accession>A0A3G1PWC1</accession>
<dbReference type="GO" id="GO:0005840">
    <property type="term" value="C:ribosome"/>
    <property type="evidence" value="ECO:0007669"/>
    <property type="project" value="UniProtKB-KW"/>
</dbReference>
<gene>
    <name evidence="1" type="primary">rps14</name>
</gene>
<proteinExistence type="predicted"/>
<dbReference type="Gene3D" id="1.10.287.1480">
    <property type="match status" value="1"/>
</dbReference>